<protein>
    <recommendedName>
        <fullName evidence="5">TonB C-terminal domain-containing protein</fullName>
    </recommendedName>
</protein>
<evidence type="ECO:0000256" key="1">
    <source>
        <dbReference type="SAM" id="MobiDB-lite"/>
    </source>
</evidence>
<comment type="caution">
    <text evidence="3">The sequence shown here is derived from an EMBL/GenBank/DDBJ whole genome shotgun (WGS) entry which is preliminary data.</text>
</comment>
<feature type="compositionally biased region" description="Low complexity" evidence="1">
    <location>
        <begin position="96"/>
        <end position="111"/>
    </location>
</feature>
<evidence type="ECO:0008006" key="5">
    <source>
        <dbReference type="Google" id="ProtNLM"/>
    </source>
</evidence>
<accession>A0ABW7CCH9</accession>
<keyword evidence="2" id="KW-1133">Transmembrane helix</keyword>
<dbReference type="RefSeq" id="WP_393013960.1">
    <property type="nucleotide sequence ID" value="NZ_JAZAQF010000078.1"/>
</dbReference>
<gene>
    <name evidence="3" type="ORF">VPK24_12905</name>
</gene>
<organism evidence="3 4">
    <name type="scientific">Limnothrix redekei LRLZ20PSL1</name>
    <dbReference type="NCBI Taxonomy" id="3112953"/>
    <lineage>
        <taxon>Bacteria</taxon>
        <taxon>Bacillati</taxon>
        <taxon>Cyanobacteriota</taxon>
        <taxon>Cyanophyceae</taxon>
        <taxon>Pseudanabaenales</taxon>
        <taxon>Pseudanabaenaceae</taxon>
        <taxon>Limnothrix</taxon>
    </lineage>
</organism>
<feature type="region of interest" description="Disordered" evidence="1">
    <location>
        <begin position="78"/>
        <end position="228"/>
    </location>
</feature>
<name>A0ABW7CCH9_9CYAN</name>
<evidence type="ECO:0000313" key="3">
    <source>
        <dbReference type="EMBL" id="MFG3818543.1"/>
    </source>
</evidence>
<evidence type="ECO:0000313" key="4">
    <source>
        <dbReference type="Proteomes" id="UP001604335"/>
    </source>
</evidence>
<feature type="transmembrane region" description="Helical" evidence="2">
    <location>
        <begin position="31"/>
        <end position="50"/>
    </location>
</feature>
<feature type="compositionally biased region" description="Low complexity" evidence="1">
    <location>
        <begin position="189"/>
        <end position="200"/>
    </location>
</feature>
<dbReference type="EMBL" id="JAZAQF010000078">
    <property type="protein sequence ID" value="MFG3818543.1"/>
    <property type="molecule type" value="Genomic_DNA"/>
</dbReference>
<sequence length="346" mass="35085">MPDRPVARSTHVVAPEGLPIHYQPATRSRRFWWGAALSAIALHGLALWSVGRSGAQAGPAAGPLPVVRVTLPAAGGSATSTGPIAPNNPANPVPANPASAVATNPAASGAPPVNPTAGQPLRPLAPLRQVDPGQLQGSGAASQPRWPGEPTGGAPIPDRPFNPDPIDPNMPPDYAAPGWQNAPPNRPIAPNSAPNGTGPNPNSPPAPNAGNSGGPSTNPNPGQGGNQAFGLAIVGLELTTPGDGSPIVQAADLSRLPQLQSAPPSLNLRDYPELANWTDRAVDLRLAVMADGSVGFAGLLTPGLSATTQQALEARAAQLRFLPALTATGQPIAIYLRLTMRLSPKA</sequence>
<keyword evidence="2" id="KW-0472">Membrane</keyword>
<feature type="compositionally biased region" description="Pro residues" evidence="1">
    <location>
        <begin position="157"/>
        <end position="171"/>
    </location>
</feature>
<proteinExistence type="predicted"/>
<reference evidence="4" key="1">
    <citation type="journal article" date="2024" name="Algal Res.">
        <title>Biochemical, toxicological and genomic investigation of a high-biomass producing Limnothrix strain isolated from Italian shallow drinking water reservoir.</title>
        <authorList>
            <person name="Simonazzi M."/>
            <person name="Shishido T.K."/>
            <person name="Delbaje E."/>
            <person name="Wahlsten M."/>
            <person name="Fewer D.P."/>
            <person name="Sivonen K."/>
            <person name="Pezzolesi L."/>
            <person name="Pistocchi R."/>
        </authorList>
    </citation>
    <scope>NUCLEOTIDE SEQUENCE [LARGE SCALE GENOMIC DNA]</scope>
    <source>
        <strain evidence="4">LRLZ20PSL1</strain>
    </source>
</reference>
<keyword evidence="4" id="KW-1185">Reference proteome</keyword>
<evidence type="ECO:0000256" key="2">
    <source>
        <dbReference type="SAM" id="Phobius"/>
    </source>
</evidence>
<keyword evidence="2" id="KW-0812">Transmembrane</keyword>
<dbReference type="Proteomes" id="UP001604335">
    <property type="component" value="Unassembled WGS sequence"/>
</dbReference>